<gene>
    <name evidence="1" type="ORF">BCR33DRAFT_766167</name>
</gene>
<keyword evidence="2" id="KW-1185">Reference proteome</keyword>
<reference evidence="1 2" key="1">
    <citation type="submission" date="2016-07" db="EMBL/GenBank/DDBJ databases">
        <title>Pervasive Adenine N6-methylation of Active Genes in Fungi.</title>
        <authorList>
            <consortium name="DOE Joint Genome Institute"/>
            <person name="Mondo S.J."/>
            <person name="Dannebaum R.O."/>
            <person name="Kuo R.C."/>
            <person name="Labutti K."/>
            <person name="Haridas S."/>
            <person name="Kuo A."/>
            <person name="Salamov A."/>
            <person name="Ahrendt S.R."/>
            <person name="Lipzen A."/>
            <person name="Sullivan W."/>
            <person name="Andreopoulos W.B."/>
            <person name="Clum A."/>
            <person name="Lindquist E."/>
            <person name="Daum C."/>
            <person name="Ramamoorthy G.K."/>
            <person name="Gryganskyi A."/>
            <person name="Culley D."/>
            <person name="Magnuson J.K."/>
            <person name="James T.Y."/>
            <person name="O'Malley M.A."/>
            <person name="Stajich J.E."/>
            <person name="Spatafora J.W."/>
            <person name="Visel A."/>
            <person name="Grigoriev I.V."/>
        </authorList>
    </citation>
    <scope>NUCLEOTIDE SEQUENCE [LARGE SCALE GENOMIC DNA]</scope>
    <source>
        <strain evidence="1 2">JEL800</strain>
    </source>
</reference>
<organism evidence="1 2">
    <name type="scientific">Rhizoclosmatium globosum</name>
    <dbReference type="NCBI Taxonomy" id="329046"/>
    <lineage>
        <taxon>Eukaryota</taxon>
        <taxon>Fungi</taxon>
        <taxon>Fungi incertae sedis</taxon>
        <taxon>Chytridiomycota</taxon>
        <taxon>Chytridiomycota incertae sedis</taxon>
        <taxon>Chytridiomycetes</taxon>
        <taxon>Chytridiales</taxon>
        <taxon>Chytriomycetaceae</taxon>
        <taxon>Rhizoclosmatium</taxon>
    </lineage>
</organism>
<name>A0A1Y2CAC6_9FUNG</name>
<dbReference type="Proteomes" id="UP000193642">
    <property type="component" value="Unassembled WGS sequence"/>
</dbReference>
<dbReference type="AlphaFoldDB" id="A0A1Y2CAC6"/>
<sequence length="161" mass="17798">MTNAQAAITIHYRPATQADAEQCARVYNEGWILAFSESGLISQDIIKRANDTRLETLQRTLPTNGGPDATGSILIVAVATVDSKDQVVGVVDWVHQGNRMTFQDIHLNSSTCTLMPSFTVSESDLKWSKKEYEHWAGQRRMVKCSAGSLVETCEQCGFTRS</sequence>
<evidence type="ECO:0000313" key="2">
    <source>
        <dbReference type="Proteomes" id="UP000193642"/>
    </source>
</evidence>
<dbReference type="EMBL" id="MCGO01000023">
    <property type="protein sequence ID" value="ORY43979.1"/>
    <property type="molecule type" value="Genomic_DNA"/>
</dbReference>
<proteinExistence type="predicted"/>
<dbReference type="Gene3D" id="3.40.630.30">
    <property type="match status" value="1"/>
</dbReference>
<evidence type="ECO:0000313" key="1">
    <source>
        <dbReference type="EMBL" id="ORY43979.1"/>
    </source>
</evidence>
<protein>
    <submittedName>
        <fullName evidence="1">Uncharacterized protein</fullName>
    </submittedName>
</protein>
<accession>A0A1Y2CAC6</accession>
<comment type="caution">
    <text evidence="1">The sequence shown here is derived from an EMBL/GenBank/DDBJ whole genome shotgun (WGS) entry which is preliminary data.</text>
</comment>